<protein>
    <submittedName>
        <fullName evidence="1">Uncharacterized protein</fullName>
    </submittedName>
</protein>
<organism evidence="1">
    <name type="scientific">marine sediment metagenome</name>
    <dbReference type="NCBI Taxonomy" id="412755"/>
    <lineage>
        <taxon>unclassified sequences</taxon>
        <taxon>metagenomes</taxon>
        <taxon>ecological metagenomes</taxon>
    </lineage>
</organism>
<dbReference type="AlphaFoldDB" id="X1K1R2"/>
<name>X1K1R2_9ZZZZ</name>
<sequence length="35" mass="4042">MPAKKKIFAPVGETEITRAIVDEFSKQFHEYVESD</sequence>
<dbReference type="EMBL" id="BARU01041372">
    <property type="protein sequence ID" value="GAH87615.1"/>
    <property type="molecule type" value="Genomic_DNA"/>
</dbReference>
<accession>X1K1R2</accession>
<comment type="caution">
    <text evidence="1">The sequence shown here is derived from an EMBL/GenBank/DDBJ whole genome shotgun (WGS) entry which is preliminary data.</text>
</comment>
<reference evidence="1" key="1">
    <citation type="journal article" date="2014" name="Front. Microbiol.">
        <title>High frequency of phylogenetically diverse reductive dehalogenase-homologous genes in deep subseafloor sedimentary metagenomes.</title>
        <authorList>
            <person name="Kawai M."/>
            <person name="Futagami T."/>
            <person name="Toyoda A."/>
            <person name="Takaki Y."/>
            <person name="Nishi S."/>
            <person name="Hori S."/>
            <person name="Arai W."/>
            <person name="Tsubouchi T."/>
            <person name="Morono Y."/>
            <person name="Uchiyama I."/>
            <person name="Ito T."/>
            <person name="Fujiyama A."/>
            <person name="Inagaki F."/>
            <person name="Takami H."/>
        </authorList>
    </citation>
    <scope>NUCLEOTIDE SEQUENCE</scope>
    <source>
        <strain evidence="1">Expedition CK06-06</strain>
    </source>
</reference>
<feature type="non-terminal residue" evidence="1">
    <location>
        <position position="35"/>
    </location>
</feature>
<gene>
    <name evidence="1" type="ORF">S03H2_63802</name>
</gene>
<proteinExistence type="predicted"/>
<evidence type="ECO:0000313" key="1">
    <source>
        <dbReference type="EMBL" id="GAH87615.1"/>
    </source>
</evidence>